<gene>
    <name evidence="2" type="ORF">GCM10018785_13000</name>
</gene>
<dbReference type="GO" id="GO:0042602">
    <property type="term" value="F:riboflavin reductase (NADPH) activity"/>
    <property type="evidence" value="ECO:0007669"/>
    <property type="project" value="TreeGrafter"/>
</dbReference>
<evidence type="ECO:0000313" key="3">
    <source>
        <dbReference type="Proteomes" id="UP000608024"/>
    </source>
</evidence>
<keyword evidence="3" id="KW-1185">Reference proteome</keyword>
<evidence type="ECO:0000313" key="2">
    <source>
        <dbReference type="EMBL" id="GHE44719.1"/>
    </source>
</evidence>
<name>A0A918ZBI5_9ACTN</name>
<dbReference type="InterPro" id="IPR016040">
    <property type="entry name" value="NAD(P)-bd_dom"/>
</dbReference>
<comment type="caution">
    <text evidence="2">The sequence shown here is derived from an EMBL/GenBank/DDBJ whole genome shotgun (WGS) entry which is preliminary data.</text>
</comment>
<protein>
    <submittedName>
        <fullName evidence="2">NADH-flavin reductase</fullName>
    </submittedName>
</protein>
<dbReference type="EMBL" id="BNBT01000011">
    <property type="protein sequence ID" value="GHE44719.1"/>
    <property type="molecule type" value="Genomic_DNA"/>
</dbReference>
<dbReference type="GO" id="GO:0004074">
    <property type="term" value="F:biliverdin reductase [NAD(P)H] activity"/>
    <property type="evidence" value="ECO:0007669"/>
    <property type="project" value="TreeGrafter"/>
</dbReference>
<dbReference type="RefSeq" id="WP_190134845.1">
    <property type="nucleotide sequence ID" value="NZ_BNBT01000011.1"/>
</dbReference>
<reference evidence="2" key="1">
    <citation type="journal article" date="2014" name="Int. J. Syst. Evol. Microbiol.">
        <title>Complete genome sequence of Corynebacterium casei LMG S-19264T (=DSM 44701T), isolated from a smear-ripened cheese.</title>
        <authorList>
            <consortium name="US DOE Joint Genome Institute (JGI-PGF)"/>
            <person name="Walter F."/>
            <person name="Albersmeier A."/>
            <person name="Kalinowski J."/>
            <person name="Ruckert C."/>
        </authorList>
    </citation>
    <scope>NUCLEOTIDE SEQUENCE</scope>
    <source>
        <strain evidence="2">JCM 4784</strain>
    </source>
</reference>
<dbReference type="InterPro" id="IPR036291">
    <property type="entry name" value="NAD(P)-bd_dom_sf"/>
</dbReference>
<dbReference type="PANTHER" id="PTHR43355:SF2">
    <property type="entry name" value="FLAVIN REDUCTASE (NADPH)"/>
    <property type="match status" value="1"/>
</dbReference>
<dbReference type="AlphaFoldDB" id="A0A918ZBI5"/>
<reference evidence="2" key="2">
    <citation type="submission" date="2020-09" db="EMBL/GenBank/DDBJ databases">
        <authorList>
            <person name="Sun Q."/>
            <person name="Ohkuma M."/>
        </authorList>
    </citation>
    <scope>NUCLEOTIDE SEQUENCE</scope>
    <source>
        <strain evidence="2">JCM 4784</strain>
    </source>
</reference>
<dbReference type="PANTHER" id="PTHR43355">
    <property type="entry name" value="FLAVIN REDUCTASE (NADPH)"/>
    <property type="match status" value="1"/>
</dbReference>
<feature type="domain" description="NAD(P)-binding" evidence="1">
    <location>
        <begin position="7"/>
        <end position="200"/>
    </location>
</feature>
<evidence type="ECO:0000259" key="1">
    <source>
        <dbReference type="Pfam" id="PF13460"/>
    </source>
</evidence>
<dbReference type="Pfam" id="PF13460">
    <property type="entry name" value="NAD_binding_10"/>
    <property type="match status" value="1"/>
</dbReference>
<dbReference type="SUPFAM" id="SSF51735">
    <property type="entry name" value="NAD(P)-binding Rossmann-fold domains"/>
    <property type="match status" value="1"/>
</dbReference>
<sequence>MRLTVFGATGGIGGEIVRQGLASGHHVTAVVRDPARLAATGDRLDVVRADLTDAEELRGAVAGRDAVLSGLGARRRAVARAGVATRLTVPVLRAMEAEGTRRLLVVSAAPLAPVVEREPFADRVAPALVGRVFKAVYDDLRALEAELARSATDWTSVRPPRLLDTPLTGTYRTAVGRNPRGARRIGRADVAHAMLTLIDDAGTVKEGVGVAY</sequence>
<organism evidence="2 3">
    <name type="scientific">Streptomyces longispororuber</name>
    <dbReference type="NCBI Taxonomy" id="68230"/>
    <lineage>
        <taxon>Bacteria</taxon>
        <taxon>Bacillati</taxon>
        <taxon>Actinomycetota</taxon>
        <taxon>Actinomycetes</taxon>
        <taxon>Kitasatosporales</taxon>
        <taxon>Streptomycetaceae</taxon>
        <taxon>Streptomyces</taxon>
    </lineage>
</organism>
<accession>A0A918ZBI5</accession>
<dbReference type="Gene3D" id="3.40.50.720">
    <property type="entry name" value="NAD(P)-binding Rossmann-like Domain"/>
    <property type="match status" value="1"/>
</dbReference>
<proteinExistence type="predicted"/>
<dbReference type="Proteomes" id="UP000608024">
    <property type="component" value="Unassembled WGS sequence"/>
</dbReference>
<dbReference type="InterPro" id="IPR051606">
    <property type="entry name" value="Polyketide_Oxido-like"/>
</dbReference>